<name>A0A0A0LR14_CUCSA</name>
<dbReference type="EMBL" id="CM002922">
    <property type="protein sequence ID" value="KGN64355.1"/>
    <property type="molecule type" value="Genomic_DNA"/>
</dbReference>
<dbReference type="Gene3D" id="2.160.20.10">
    <property type="entry name" value="Single-stranded right-handed beta-helix, Pectin lyase-like"/>
    <property type="match status" value="1"/>
</dbReference>
<dbReference type="UniPathway" id="UPA00545">
    <property type="reaction ID" value="UER00823"/>
</dbReference>
<gene>
    <name evidence="11" type="ORF">Csa_1G049450</name>
</gene>
<evidence type="ECO:0000256" key="7">
    <source>
        <dbReference type="ARBA" id="ARBA00023085"/>
    </source>
</evidence>
<dbReference type="GO" id="GO:0030599">
    <property type="term" value="F:pectinesterase activity"/>
    <property type="evidence" value="ECO:0000318"/>
    <property type="project" value="GO_Central"/>
</dbReference>
<comment type="subcellular location">
    <subcellularLocation>
        <location evidence="1">Secreted</location>
        <location evidence="1">Cell wall</location>
    </subcellularLocation>
</comment>
<reference evidence="11 12" key="3">
    <citation type="journal article" date="2010" name="BMC Genomics">
        <title>Transcriptome sequencing and comparative analysis of cucumber flowers with different sex types.</title>
        <authorList>
            <person name="Guo S."/>
            <person name="Zheng Y."/>
            <person name="Joung J.G."/>
            <person name="Liu S."/>
            <person name="Zhang Z."/>
            <person name="Crasta O.R."/>
            <person name="Sobral B.W."/>
            <person name="Xu Y."/>
            <person name="Huang S."/>
            <person name="Fei Z."/>
        </authorList>
    </citation>
    <scope>NUCLEOTIDE SEQUENCE [LARGE SCALE GENOMIC DNA]</scope>
    <source>
        <strain evidence="12">cv. 9930</strain>
    </source>
</reference>
<dbReference type="SUPFAM" id="SSF51126">
    <property type="entry name" value="Pectin lyase-like"/>
    <property type="match status" value="1"/>
</dbReference>
<dbReference type="Gramene" id="KGN64355">
    <property type="protein sequence ID" value="KGN64355"/>
    <property type="gene ID" value="Csa_1G049450"/>
</dbReference>
<evidence type="ECO:0000256" key="1">
    <source>
        <dbReference type="ARBA" id="ARBA00004191"/>
    </source>
</evidence>
<dbReference type="Pfam" id="PF01095">
    <property type="entry name" value="Pectinesterase"/>
    <property type="match status" value="1"/>
</dbReference>
<reference evidence="11 12" key="2">
    <citation type="journal article" date="2009" name="PLoS ONE">
        <title>An integrated genetic and cytogenetic map of the cucumber genome.</title>
        <authorList>
            <person name="Ren Y."/>
            <person name="Zhang Z."/>
            <person name="Liu J."/>
            <person name="Staub J.E."/>
            <person name="Han Y."/>
            <person name="Cheng Z."/>
            <person name="Li X."/>
            <person name="Lu J."/>
            <person name="Miao H."/>
            <person name="Kang H."/>
            <person name="Xie B."/>
            <person name="Gu X."/>
            <person name="Wang X."/>
            <person name="Du Y."/>
            <person name="Jin W."/>
            <person name="Huang S."/>
        </authorList>
    </citation>
    <scope>NUCLEOTIDE SEQUENCE [LARGE SCALE GENOMIC DNA]</scope>
    <source>
        <strain evidence="12">cv. 9930</strain>
    </source>
</reference>
<dbReference type="GO" id="GO:0045490">
    <property type="term" value="P:pectin catabolic process"/>
    <property type="evidence" value="ECO:0007669"/>
    <property type="project" value="UniProtKB-UniPathway"/>
</dbReference>
<dbReference type="PANTHER" id="PTHR31707">
    <property type="entry name" value="PECTINESTERASE"/>
    <property type="match status" value="1"/>
</dbReference>
<dbReference type="EC" id="3.1.1.11" evidence="3"/>
<dbReference type="OMA" id="FANWAGL"/>
<keyword evidence="6" id="KW-0378">Hydrolase</keyword>
<feature type="chain" id="PRO_5011108981" description="pectinesterase" evidence="9">
    <location>
        <begin position="26"/>
        <end position="336"/>
    </location>
</feature>
<feature type="signal peptide" evidence="9">
    <location>
        <begin position="1"/>
        <end position="25"/>
    </location>
</feature>
<evidence type="ECO:0000256" key="4">
    <source>
        <dbReference type="ARBA" id="ARBA00022512"/>
    </source>
</evidence>
<dbReference type="OrthoDB" id="2019149at2759"/>
<evidence type="ECO:0000256" key="6">
    <source>
        <dbReference type="ARBA" id="ARBA00022801"/>
    </source>
</evidence>
<dbReference type="InterPro" id="IPR011050">
    <property type="entry name" value="Pectin_lyase_fold/virulence"/>
</dbReference>
<reference evidence="11 12" key="4">
    <citation type="journal article" date="2011" name="BMC Genomics">
        <title>RNA-Seq improves annotation of protein-coding genes in the cucumber genome.</title>
        <authorList>
            <person name="Li Z."/>
            <person name="Zhang Z."/>
            <person name="Yan P."/>
            <person name="Huang S."/>
            <person name="Fei Z."/>
            <person name="Lin K."/>
        </authorList>
    </citation>
    <scope>NUCLEOTIDE SEQUENCE [LARGE SCALE GENOMIC DNA]</scope>
    <source>
        <strain evidence="12">cv. 9930</strain>
    </source>
</reference>
<evidence type="ECO:0000256" key="9">
    <source>
        <dbReference type="SAM" id="SignalP"/>
    </source>
</evidence>
<keyword evidence="7" id="KW-0063">Aspartyl esterase</keyword>
<evidence type="ECO:0000256" key="8">
    <source>
        <dbReference type="ARBA" id="ARBA00023316"/>
    </source>
</evidence>
<sequence length="336" mass="37796">MLFFFGVPCSLFCFFNLMLLIHSLSFNLTVSLDGSGNFKRISDAIAAAPNNSNTRFYIHVAPGTYHETLQIPRLKKFIALVGDDPFTTIIIDNRSNGTGFKTNNSATLTVQGDNFMAESLTFENSAGPQNNQAVAVFDKANHTAYYKCRFLSFQDTLYVNGKPQFFKESDIYGSVDFICGYGQVMFQDCNIYARMPINSITVTAQSKYILRSVSGFSFQNCTVTVSREISSNKQNVKVFLGRPWKQYSKVVFMESFLDDVVASEGWVEWIGVPVNNLFYGEFNNCGPGADVSKRVNWTSYHLLDKESALRFTVDNFVNGSEWLPETGIPFRRGLHS</sequence>
<keyword evidence="12" id="KW-1185">Reference proteome</keyword>
<evidence type="ECO:0000256" key="3">
    <source>
        <dbReference type="ARBA" id="ARBA00013229"/>
    </source>
</evidence>
<dbReference type="InterPro" id="IPR000070">
    <property type="entry name" value="Pectinesterase_cat"/>
</dbReference>
<feature type="domain" description="Pectinesterase catalytic" evidence="10">
    <location>
        <begin position="27"/>
        <end position="319"/>
    </location>
</feature>
<evidence type="ECO:0000256" key="5">
    <source>
        <dbReference type="ARBA" id="ARBA00022525"/>
    </source>
</evidence>
<reference evidence="11 12" key="1">
    <citation type="journal article" date="2009" name="Nat. Genet.">
        <title>The genome of the cucumber, Cucumis sativus L.</title>
        <authorList>
            <person name="Huang S."/>
            <person name="Li R."/>
            <person name="Zhang Z."/>
            <person name="Li L."/>
            <person name="Gu X."/>
            <person name="Fan W."/>
            <person name="Lucas W.J."/>
            <person name="Wang X."/>
            <person name="Xie B."/>
            <person name="Ni P."/>
            <person name="Ren Y."/>
            <person name="Zhu H."/>
            <person name="Li J."/>
            <person name="Lin K."/>
            <person name="Jin W."/>
            <person name="Fei Z."/>
            <person name="Li G."/>
            <person name="Staub J."/>
            <person name="Kilian A."/>
            <person name="van der Vossen E.A."/>
            <person name="Wu Y."/>
            <person name="Guo J."/>
            <person name="He J."/>
            <person name="Jia Z."/>
            <person name="Ren Y."/>
            <person name="Tian G."/>
            <person name="Lu Y."/>
            <person name="Ruan J."/>
            <person name="Qian W."/>
            <person name="Wang M."/>
            <person name="Huang Q."/>
            <person name="Li B."/>
            <person name="Xuan Z."/>
            <person name="Cao J."/>
            <person name="Asan"/>
            <person name="Wu Z."/>
            <person name="Zhang J."/>
            <person name="Cai Q."/>
            <person name="Bai Y."/>
            <person name="Zhao B."/>
            <person name="Han Y."/>
            <person name="Li Y."/>
            <person name="Li X."/>
            <person name="Wang S."/>
            <person name="Shi Q."/>
            <person name="Liu S."/>
            <person name="Cho W.K."/>
            <person name="Kim J.Y."/>
            <person name="Xu Y."/>
            <person name="Heller-Uszynska K."/>
            <person name="Miao H."/>
            <person name="Cheng Z."/>
            <person name="Zhang S."/>
            <person name="Wu J."/>
            <person name="Yang Y."/>
            <person name="Kang H."/>
            <person name="Li M."/>
            <person name="Liang H."/>
            <person name="Ren X."/>
            <person name="Shi Z."/>
            <person name="Wen M."/>
            <person name="Jian M."/>
            <person name="Yang H."/>
            <person name="Zhang G."/>
            <person name="Yang Z."/>
            <person name="Chen R."/>
            <person name="Liu S."/>
            <person name="Li J."/>
            <person name="Ma L."/>
            <person name="Liu H."/>
            <person name="Zhou Y."/>
            <person name="Zhao J."/>
            <person name="Fang X."/>
            <person name="Li G."/>
            <person name="Fang L."/>
            <person name="Li Y."/>
            <person name="Liu D."/>
            <person name="Zheng H."/>
            <person name="Zhang Y."/>
            <person name="Qin N."/>
            <person name="Li Z."/>
            <person name="Yang G."/>
            <person name="Yang S."/>
            <person name="Bolund L."/>
            <person name="Kristiansen K."/>
            <person name="Zheng H."/>
            <person name="Li S."/>
            <person name="Zhang X."/>
            <person name="Yang H."/>
            <person name="Wang J."/>
            <person name="Sun R."/>
            <person name="Zhang B."/>
            <person name="Jiang S."/>
            <person name="Wang J."/>
            <person name="Du Y."/>
            <person name="Li S."/>
        </authorList>
    </citation>
    <scope>NUCLEOTIDE SEQUENCE [LARGE SCALE GENOMIC DNA]</scope>
    <source>
        <strain evidence="12">cv. 9930</strain>
    </source>
</reference>
<proteinExistence type="predicted"/>
<dbReference type="KEGG" id="csv:101209325"/>
<protein>
    <recommendedName>
        <fullName evidence="3">pectinesterase</fullName>
        <ecNumber evidence="3">3.1.1.11</ecNumber>
    </recommendedName>
</protein>
<accession>A0A0A0LR14</accession>
<dbReference type="STRING" id="3659.A0A0A0LR14"/>
<dbReference type="InterPro" id="IPR012334">
    <property type="entry name" value="Pectin_lyas_fold"/>
</dbReference>
<dbReference type="FunFam" id="2.160.20.10:FF:000029">
    <property type="entry name" value="Pectinesterase 4"/>
    <property type="match status" value="1"/>
</dbReference>
<keyword evidence="9" id="KW-0732">Signal</keyword>
<dbReference type="Proteomes" id="UP000029981">
    <property type="component" value="Chromosome 1"/>
</dbReference>
<evidence type="ECO:0000259" key="10">
    <source>
        <dbReference type="Pfam" id="PF01095"/>
    </source>
</evidence>
<keyword evidence="8" id="KW-0961">Cell wall biogenesis/degradation</keyword>
<dbReference type="AlphaFoldDB" id="A0A0A0LR14"/>
<keyword evidence="4" id="KW-0134">Cell wall</keyword>
<dbReference type="GO" id="GO:0042545">
    <property type="term" value="P:cell wall modification"/>
    <property type="evidence" value="ECO:0007669"/>
    <property type="project" value="InterPro"/>
</dbReference>
<evidence type="ECO:0000313" key="12">
    <source>
        <dbReference type="Proteomes" id="UP000029981"/>
    </source>
</evidence>
<evidence type="ECO:0000313" key="11">
    <source>
        <dbReference type="EMBL" id="KGN64355.1"/>
    </source>
</evidence>
<keyword evidence="5" id="KW-0964">Secreted</keyword>
<evidence type="ECO:0000256" key="2">
    <source>
        <dbReference type="ARBA" id="ARBA00005184"/>
    </source>
</evidence>
<comment type="pathway">
    <text evidence="2">Glycan metabolism; pectin degradation; 2-dehydro-3-deoxy-D-gluconate from pectin: step 1/5.</text>
</comment>
<dbReference type="GO" id="GO:0046910">
    <property type="term" value="F:pectinesterase inhibitor activity"/>
    <property type="evidence" value="ECO:0000318"/>
    <property type="project" value="GO_Central"/>
</dbReference>
<organism evidence="11 12">
    <name type="scientific">Cucumis sativus</name>
    <name type="common">Cucumber</name>
    <dbReference type="NCBI Taxonomy" id="3659"/>
    <lineage>
        <taxon>Eukaryota</taxon>
        <taxon>Viridiplantae</taxon>
        <taxon>Streptophyta</taxon>
        <taxon>Embryophyta</taxon>
        <taxon>Tracheophyta</taxon>
        <taxon>Spermatophyta</taxon>
        <taxon>Magnoliopsida</taxon>
        <taxon>eudicotyledons</taxon>
        <taxon>Gunneridae</taxon>
        <taxon>Pentapetalae</taxon>
        <taxon>rosids</taxon>
        <taxon>fabids</taxon>
        <taxon>Cucurbitales</taxon>
        <taxon>Cucurbitaceae</taxon>
        <taxon>Benincaseae</taxon>
        <taxon>Cucumis</taxon>
    </lineage>
</organism>